<dbReference type="Pfam" id="PF22494">
    <property type="entry name" value="choice_anch_I"/>
    <property type="match status" value="1"/>
</dbReference>
<dbReference type="EMBL" id="QLYX01000017">
    <property type="protein sequence ID" value="RAY11650.1"/>
    <property type="molecule type" value="Genomic_DNA"/>
</dbReference>
<feature type="chain" id="PRO_5016721294" evidence="2">
    <location>
        <begin position="31"/>
        <end position="756"/>
    </location>
</feature>
<protein>
    <submittedName>
        <fullName evidence="5">Alkaline phosphatase</fullName>
    </submittedName>
</protein>
<reference evidence="5 6" key="1">
    <citation type="submission" date="2018-06" db="EMBL/GenBank/DDBJ databases">
        <title>Actinomadura craniellae sp. nov. isolated from marine sponge Craniella sp.</title>
        <authorList>
            <person name="Li L."/>
            <person name="Xu Q.H."/>
            <person name="Lin H.W."/>
            <person name="Lu Y.H."/>
        </authorList>
    </citation>
    <scope>NUCLEOTIDE SEQUENCE [LARGE SCALE GENOMIC DNA]</scope>
    <source>
        <strain evidence="5 6">LHW63021</strain>
    </source>
</reference>
<dbReference type="RefSeq" id="WP_111871228.1">
    <property type="nucleotide sequence ID" value="NZ_QLYX01000017.1"/>
</dbReference>
<dbReference type="InterPro" id="IPR015943">
    <property type="entry name" value="WD40/YVTN_repeat-like_dom_sf"/>
</dbReference>
<dbReference type="SUPFAM" id="SSF50969">
    <property type="entry name" value="YVTN repeat-like/Quinoprotein amine dehydrogenase"/>
    <property type="match status" value="1"/>
</dbReference>
<dbReference type="InterPro" id="IPR027372">
    <property type="entry name" value="Phytase-like_dom"/>
</dbReference>
<evidence type="ECO:0000256" key="2">
    <source>
        <dbReference type="SAM" id="SignalP"/>
    </source>
</evidence>
<dbReference type="InterPro" id="IPR006311">
    <property type="entry name" value="TAT_signal"/>
</dbReference>
<dbReference type="PROSITE" id="PS51318">
    <property type="entry name" value="TAT"/>
    <property type="match status" value="1"/>
</dbReference>
<dbReference type="Gene3D" id="2.130.10.10">
    <property type="entry name" value="YVTN repeat-like/Quinoprotein amine dehydrogenase"/>
    <property type="match status" value="1"/>
</dbReference>
<dbReference type="InterPro" id="IPR052956">
    <property type="entry name" value="Mesenchyme-surface_protein"/>
</dbReference>
<evidence type="ECO:0000259" key="3">
    <source>
        <dbReference type="Pfam" id="PF13449"/>
    </source>
</evidence>
<keyword evidence="2" id="KW-0732">Signal</keyword>
<evidence type="ECO:0000313" key="6">
    <source>
        <dbReference type="Proteomes" id="UP000251891"/>
    </source>
</evidence>
<gene>
    <name evidence="5" type="ORF">DPM19_28920</name>
</gene>
<dbReference type="InterPro" id="IPR055188">
    <property type="entry name" value="Choice_anch_I"/>
</dbReference>
<accession>A0A365GXU8</accession>
<dbReference type="SUPFAM" id="SSF75011">
    <property type="entry name" value="3-carboxy-cis,cis-mucoante lactonizing enzyme"/>
    <property type="match status" value="1"/>
</dbReference>
<dbReference type="PANTHER" id="PTHR46928">
    <property type="entry name" value="MESENCHYME-SPECIFIC CELL SURFACE GLYCOPROTEIN"/>
    <property type="match status" value="1"/>
</dbReference>
<name>A0A365GXU8_9ACTN</name>
<organism evidence="5 6">
    <name type="scientific">Actinomadura craniellae</name>
    <dbReference type="NCBI Taxonomy" id="2231787"/>
    <lineage>
        <taxon>Bacteria</taxon>
        <taxon>Bacillati</taxon>
        <taxon>Actinomycetota</taxon>
        <taxon>Actinomycetes</taxon>
        <taxon>Streptosporangiales</taxon>
        <taxon>Thermomonosporaceae</taxon>
        <taxon>Actinomadura</taxon>
    </lineage>
</organism>
<sequence>MESRSRRVGLAAAAITIGLTGLGTATPASADRQALFERLATYPVFQNRPAGTPAEDETVAEISTVSEDGRTLIYTDAPGGRVGFLDISDPKRPRGKGTIQLGAGEEPTSVAVVGPYVLVVVDTSPSFTAPSGRVDVIRIADRVKVRSLDLGGQPDSIAVSGDRRYAAIVIENERDEEATPPGGDEGDLPQAPGGLLRILDLTGRSPASWGLRTVPFTGSGGAALPSFVQAGLDTPQDPEPEYVTINDDNRAAVTLQENNGIAIVDLRTGRIERVFSAGKVTVTGIDIDNDGSYDPTGKIEDTPREPDAIAWIDRHTLATANEGDWKGGTRGWTVFSDTGRVLWDAGNSFEHLAARYGHFNDDRADNKGTEPEGLAVATFKGRRYAFVGSERSNFVAVYDVSRPTRPEFVQFLPTNAGPEGLLPVPSRGLLLVSSENDDASIGMRAGVQAFGLGRPEVPGLVARDPIGWGALSGLSPVPGDRRGLYAVSDAVFTPTRIFRIDTGRTPAMITRTLTVTRNGTPAGYDIEGIIARPHGGFWLAAEGDAAAENPLATRNLLVLLDDRGAVRQEVPLPADIAAKVGKQGLEGVTVTGTGKDEEVWTILQRALPGDPADVVRIGRYRPATGTWAWYGYTLEKSASAANWNGVSELVVVGDRLAVVERDKASGTDAAHKKIYSVPLPGGTPAPGTLPVLPKRLVRDLLPDLRGFGGHVQEKVEGLAVAGDGRVWVVTDNDGFVDATGETVFYSPGTARGLFGR</sequence>
<feature type="domain" description="Choice-of-anchor I" evidence="4">
    <location>
        <begin position="328"/>
        <end position="411"/>
    </location>
</feature>
<dbReference type="PANTHER" id="PTHR46928:SF1">
    <property type="entry name" value="MESENCHYME-SPECIFIC CELL SURFACE GLYCOPROTEIN"/>
    <property type="match status" value="1"/>
</dbReference>
<feature type="region of interest" description="Disordered" evidence="1">
    <location>
        <begin position="172"/>
        <end position="193"/>
    </location>
</feature>
<feature type="domain" description="Phytase-like" evidence="3">
    <location>
        <begin position="467"/>
        <end position="733"/>
    </location>
</feature>
<keyword evidence="6" id="KW-1185">Reference proteome</keyword>
<comment type="caution">
    <text evidence="5">The sequence shown here is derived from an EMBL/GenBank/DDBJ whole genome shotgun (WGS) entry which is preliminary data.</text>
</comment>
<evidence type="ECO:0000259" key="4">
    <source>
        <dbReference type="Pfam" id="PF22494"/>
    </source>
</evidence>
<dbReference type="Pfam" id="PF13449">
    <property type="entry name" value="Phytase-like"/>
    <property type="match status" value="1"/>
</dbReference>
<dbReference type="InterPro" id="IPR011044">
    <property type="entry name" value="Quino_amine_DH_bsu"/>
</dbReference>
<dbReference type="AlphaFoldDB" id="A0A365GXU8"/>
<proteinExistence type="predicted"/>
<evidence type="ECO:0000313" key="5">
    <source>
        <dbReference type="EMBL" id="RAY11650.1"/>
    </source>
</evidence>
<dbReference type="Proteomes" id="UP000251891">
    <property type="component" value="Unassembled WGS sequence"/>
</dbReference>
<dbReference type="OrthoDB" id="1016457at2"/>
<feature type="signal peptide" evidence="2">
    <location>
        <begin position="1"/>
        <end position="30"/>
    </location>
</feature>
<evidence type="ECO:0000256" key="1">
    <source>
        <dbReference type="SAM" id="MobiDB-lite"/>
    </source>
</evidence>